<dbReference type="EMBL" id="JXYA01000045">
    <property type="protein sequence ID" value="KJZ06719.1"/>
    <property type="molecule type" value="Genomic_DNA"/>
</dbReference>
<keyword evidence="3 4" id="KW-0472">Membrane</keyword>
<dbReference type="PATRIC" id="fig|43658.5.peg.3824"/>
<dbReference type="Gene3D" id="1.20.1250.20">
    <property type="entry name" value="MFS general substrate transporter like domains"/>
    <property type="match status" value="1"/>
</dbReference>
<feature type="transmembrane region" description="Helical" evidence="4">
    <location>
        <begin position="139"/>
        <end position="161"/>
    </location>
</feature>
<evidence type="ECO:0000256" key="3">
    <source>
        <dbReference type="ARBA" id="ARBA00023136"/>
    </source>
</evidence>
<comment type="caution">
    <text evidence="6">The sequence shown here is derived from an EMBL/GenBank/DDBJ whole genome shotgun (WGS) entry which is preliminary data.</text>
</comment>
<feature type="transmembrane region" description="Helical" evidence="4">
    <location>
        <begin position="315"/>
        <end position="340"/>
    </location>
</feature>
<feature type="transmembrane region" description="Helical" evidence="4">
    <location>
        <begin position="352"/>
        <end position="374"/>
    </location>
</feature>
<accession>A0A0F4QHB2</accession>
<feature type="transmembrane region" description="Helical" evidence="4">
    <location>
        <begin position="257"/>
        <end position="279"/>
    </location>
</feature>
<dbReference type="InterPro" id="IPR053160">
    <property type="entry name" value="MFS_DHA3_Transporter"/>
</dbReference>
<evidence type="ECO:0000313" key="6">
    <source>
        <dbReference type="EMBL" id="KJZ06719.1"/>
    </source>
</evidence>
<evidence type="ECO:0000256" key="4">
    <source>
        <dbReference type="SAM" id="Phobius"/>
    </source>
</evidence>
<feature type="transmembrane region" description="Helical" evidence="4">
    <location>
        <begin position="227"/>
        <end position="245"/>
    </location>
</feature>
<dbReference type="GO" id="GO:0022857">
    <property type="term" value="F:transmembrane transporter activity"/>
    <property type="evidence" value="ECO:0007669"/>
    <property type="project" value="InterPro"/>
</dbReference>
<sequence>MNIYKKLHLLTVLSGVASGLTAPIIYIFILDKGIDISDLGILITVVSLTMVLFEVPLGLFADRYGKSLTYTLSLIFNVLFSFGVFYFNDFIYLLLCMIFAGLAMSLASGTIEAMLINGIEEQENKSIIVQKNVANLKSARVVGIVIGAVVSLIASIMYLYYPSYFTSFDYMEFGFIAMGAMYIIQMPIALSVKDEPFNRRESTSPTFLSTLSHSIVSVKKDKITRTLMLSTLLFAMGVIAIEKFWQIRLSELIEERSLPWLFSVAFICSSLTSLAGHILSVHICRFFSNNFNSALVGCRLVCGTAYFAIFLSESILMFIICLLVVNFAFSASQSLLSTLLHENIENSRRTTLLSYLSCFNQVGGMIGIAVMALVVSGNNISYVFMASGIVIILSAGFHMNSIFEKNYCPE</sequence>
<keyword evidence="7" id="KW-1185">Reference proteome</keyword>
<dbReference type="PROSITE" id="PS50850">
    <property type="entry name" value="MFS"/>
    <property type="match status" value="1"/>
</dbReference>
<feature type="transmembrane region" description="Helical" evidence="4">
    <location>
        <begin position="68"/>
        <end position="86"/>
    </location>
</feature>
<dbReference type="PANTHER" id="PTHR23530:SF1">
    <property type="entry name" value="PERMEASE, MAJOR FACILITATOR SUPERFAMILY-RELATED"/>
    <property type="match status" value="1"/>
</dbReference>
<dbReference type="InterPro" id="IPR036259">
    <property type="entry name" value="MFS_trans_sf"/>
</dbReference>
<evidence type="ECO:0000313" key="7">
    <source>
        <dbReference type="Proteomes" id="UP000033452"/>
    </source>
</evidence>
<gene>
    <name evidence="6" type="ORF">TW77_18105</name>
</gene>
<evidence type="ECO:0000256" key="1">
    <source>
        <dbReference type="ARBA" id="ARBA00022692"/>
    </source>
</evidence>
<name>A0A0F4QHB2_9GAMM</name>
<keyword evidence="2 4" id="KW-1133">Transmembrane helix</keyword>
<protein>
    <recommendedName>
        <fullName evidence="5">Major facilitator superfamily (MFS) profile domain-containing protein</fullName>
    </recommendedName>
</protein>
<proteinExistence type="predicted"/>
<keyword evidence="1 4" id="KW-0812">Transmembrane</keyword>
<feature type="domain" description="Major facilitator superfamily (MFS) profile" evidence="5">
    <location>
        <begin position="3"/>
        <end position="406"/>
    </location>
</feature>
<evidence type="ECO:0000259" key="5">
    <source>
        <dbReference type="PROSITE" id="PS50850"/>
    </source>
</evidence>
<dbReference type="CDD" id="cd06174">
    <property type="entry name" value="MFS"/>
    <property type="match status" value="1"/>
</dbReference>
<organism evidence="6 7">
    <name type="scientific">Pseudoalteromonas rubra</name>
    <dbReference type="NCBI Taxonomy" id="43658"/>
    <lineage>
        <taxon>Bacteria</taxon>
        <taxon>Pseudomonadati</taxon>
        <taxon>Pseudomonadota</taxon>
        <taxon>Gammaproteobacteria</taxon>
        <taxon>Alteromonadales</taxon>
        <taxon>Pseudoalteromonadaceae</taxon>
        <taxon>Pseudoalteromonas</taxon>
    </lineage>
</organism>
<feature type="transmembrane region" description="Helical" evidence="4">
    <location>
        <begin position="380"/>
        <end position="397"/>
    </location>
</feature>
<dbReference type="AlphaFoldDB" id="A0A0F4QHB2"/>
<feature type="transmembrane region" description="Helical" evidence="4">
    <location>
        <begin position="92"/>
        <end position="118"/>
    </location>
</feature>
<feature type="transmembrane region" description="Helical" evidence="4">
    <location>
        <begin position="291"/>
        <end position="309"/>
    </location>
</feature>
<reference evidence="6 7" key="1">
    <citation type="journal article" date="2015" name="BMC Genomics">
        <title>Genome mining reveals unlocked bioactive potential of marine Gram-negative bacteria.</title>
        <authorList>
            <person name="Machado H."/>
            <person name="Sonnenschein E.C."/>
            <person name="Melchiorsen J."/>
            <person name="Gram L."/>
        </authorList>
    </citation>
    <scope>NUCLEOTIDE SEQUENCE [LARGE SCALE GENOMIC DNA]</scope>
    <source>
        <strain evidence="6 7">S2471</strain>
    </source>
</reference>
<dbReference type="Proteomes" id="UP000033452">
    <property type="component" value="Unassembled WGS sequence"/>
</dbReference>
<feature type="transmembrane region" description="Helical" evidence="4">
    <location>
        <begin position="173"/>
        <end position="192"/>
    </location>
</feature>
<feature type="transmembrane region" description="Helical" evidence="4">
    <location>
        <begin position="7"/>
        <end position="29"/>
    </location>
</feature>
<dbReference type="Pfam" id="PF07690">
    <property type="entry name" value="MFS_1"/>
    <property type="match status" value="1"/>
</dbReference>
<dbReference type="PANTHER" id="PTHR23530">
    <property type="entry name" value="TRANSPORT PROTEIN-RELATED"/>
    <property type="match status" value="1"/>
</dbReference>
<dbReference type="InterPro" id="IPR011701">
    <property type="entry name" value="MFS"/>
</dbReference>
<feature type="transmembrane region" description="Helical" evidence="4">
    <location>
        <begin position="41"/>
        <end position="61"/>
    </location>
</feature>
<evidence type="ECO:0000256" key="2">
    <source>
        <dbReference type="ARBA" id="ARBA00022989"/>
    </source>
</evidence>
<dbReference type="SUPFAM" id="SSF103473">
    <property type="entry name" value="MFS general substrate transporter"/>
    <property type="match status" value="1"/>
</dbReference>
<dbReference type="InterPro" id="IPR020846">
    <property type="entry name" value="MFS_dom"/>
</dbReference>